<dbReference type="PANTHER" id="PTHR33608">
    <property type="entry name" value="BLL2464 PROTEIN"/>
    <property type="match status" value="1"/>
</dbReference>
<sequence>MGPHEVTPWRATAAHHRALVAAPATLLLAALGRRLDLVLIGLPFLLIAAWSLWARPNQTPEVDAHLGPTVVHEGQSLEWSATLTTPPGTEDLVALLAPCDHIVTQPDSGGLAHAVPAGDTRARLTARLTATRWGERDAGLGLLSATSPFGAFRWAPPQLSGARIRVLPEKDPFTTRVGMPHPQGIVGLNRSARRGDGTDFAAVRAYGPGDRLRRINWRVSTRSTTLQVTATHADEDTSVQIVLDAFHDIGASAGLGGTRSSLDTGVRATAALTEHYLRAGERVGLLVLGTARLRPLAAAAGRRHLRRVLDSLAMIRPGTAQPAQDTQRVDHHLAKVSNASVVIVLTPGVSDRALDVALRLGNRGLTVVVIDTLPPVARGVLGLAELTAITPIVEHREIRAAQLAWRLRLLERAHHLNHLRATGIPVIEWSGPGSLDETLRQVHRRARAPRLARR</sequence>
<dbReference type="PANTHER" id="PTHR33608:SF14">
    <property type="entry name" value="POSSIBLE CONSERVED SECRETED PROTEIN"/>
    <property type="match status" value="1"/>
</dbReference>
<dbReference type="InterPro" id="IPR002881">
    <property type="entry name" value="DUF58"/>
</dbReference>
<dbReference type="Pfam" id="PF01882">
    <property type="entry name" value="DUF58"/>
    <property type="match status" value="1"/>
</dbReference>
<comment type="caution">
    <text evidence="2">The sequence shown here is derived from an EMBL/GenBank/DDBJ whole genome shotgun (WGS) entry which is preliminary data.</text>
</comment>
<protein>
    <submittedName>
        <fullName evidence="2">DUF58 domain-containing protein</fullName>
    </submittedName>
</protein>
<name>A0ABN2KRF4_9MICO</name>
<proteinExistence type="predicted"/>
<evidence type="ECO:0000313" key="2">
    <source>
        <dbReference type="EMBL" id="GAA1763952.1"/>
    </source>
</evidence>
<keyword evidence="3" id="KW-1185">Reference proteome</keyword>
<evidence type="ECO:0000259" key="1">
    <source>
        <dbReference type="Pfam" id="PF01882"/>
    </source>
</evidence>
<reference evidence="2 3" key="1">
    <citation type="journal article" date="2019" name="Int. J. Syst. Evol. Microbiol.">
        <title>The Global Catalogue of Microorganisms (GCM) 10K type strain sequencing project: providing services to taxonomists for standard genome sequencing and annotation.</title>
        <authorList>
            <consortium name="The Broad Institute Genomics Platform"/>
            <consortium name="The Broad Institute Genome Sequencing Center for Infectious Disease"/>
            <person name="Wu L."/>
            <person name="Ma J."/>
        </authorList>
    </citation>
    <scope>NUCLEOTIDE SEQUENCE [LARGE SCALE GENOMIC DNA]</scope>
    <source>
        <strain evidence="2 3">JCM 15591</strain>
    </source>
</reference>
<dbReference type="Proteomes" id="UP001501475">
    <property type="component" value="Unassembled WGS sequence"/>
</dbReference>
<accession>A0ABN2KRF4</accession>
<organism evidence="2 3">
    <name type="scientific">Nostocoides vanveenii</name>
    <dbReference type="NCBI Taxonomy" id="330835"/>
    <lineage>
        <taxon>Bacteria</taxon>
        <taxon>Bacillati</taxon>
        <taxon>Actinomycetota</taxon>
        <taxon>Actinomycetes</taxon>
        <taxon>Micrococcales</taxon>
        <taxon>Intrasporangiaceae</taxon>
        <taxon>Nostocoides</taxon>
    </lineage>
</organism>
<dbReference type="EMBL" id="BAAAPN010000054">
    <property type="protein sequence ID" value="GAA1763952.1"/>
    <property type="molecule type" value="Genomic_DNA"/>
</dbReference>
<evidence type="ECO:0000313" key="3">
    <source>
        <dbReference type="Proteomes" id="UP001501475"/>
    </source>
</evidence>
<feature type="domain" description="DUF58" evidence="1">
    <location>
        <begin position="203"/>
        <end position="371"/>
    </location>
</feature>
<gene>
    <name evidence="2" type="ORF">GCM10009810_23830</name>
</gene>
<dbReference type="RefSeq" id="WP_344066545.1">
    <property type="nucleotide sequence ID" value="NZ_BAAAPN010000054.1"/>
</dbReference>